<accession>A0A4Q2RJ46</accession>
<proteinExistence type="predicted"/>
<name>A0A4Q2RJ46_9HYPH</name>
<protein>
    <submittedName>
        <fullName evidence="1">Uncharacterized protein</fullName>
    </submittedName>
</protein>
<comment type="caution">
    <text evidence="1">The sequence shown here is derived from an EMBL/GenBank/DDBJ whole genome shotgun (WGS) entry which is preliminary data.</text>
</comment>
<sequence>MSAAGLSKAALVRRR</sequence>
<reference evidence="1 2" key="2">
    <citation type="submission" date="2019-02" db="EMBL/GenBank/DDBJ databases">
        <title>'Lichenibacterium ramalinii' gen. nov. sp. nov., 'Lichenibacterium minor' gen. nov. sp. nov.</title>
        <authorList>
            <person name="Pankratov T."/>
        </authorList>
    </citation>
    <scope>NUCLEOTIDE SEQUENCE [LARGE SCALE GENOMIC DNA]</scope>
    <source>
        <strain evidence="1 2">RmlP001</strain>
    </source>
</reference>
<dbReference type="EMBL" id="QYBC01000002">
    <property type="protein sequence ID" value="RYB07320.1"/>
    <property type="molecule type" value="Genomic_DNA"/>
</dbReference>
<dbReference type="Proteomes" id="UP000289411">
    <property type="component" value="Unassembled WGS sequence"/>
</dbReference>
<gene>
    <name evidence="1" type="ORF">D3272_04140</name>
</gene>
<evidence type="ECO:0000313" key="2">
    <source>
        <dbReference type="Proteomes" id="UP000289411"/>
    </source>
</evidence>
<keyword evidence="2" id="KW-1185">Reference proteome</keyword>
<reference evidence="1 2" key="1">
    <citation type="submission" date="2018-09" db="EMBL/GenBank/DDBJ databases">
        <authorList>
            <person name="Grouzdev D.S."/>
            <person name="Krutkina M.S."/>
        </authorList>
    </citation>
    <scope>NUCLEOTIDE SEQUENCE [LARGE SCALE GENOMIC DNA]</scope>
    <source>
        <strain evidence="1 2">RmlP001</strain>
    </source>
</reference>
<organism evidence="1 2">
    <name type="scientific">Lichenibacterium ramalinae</name>
    <dbReference type="NCBI Taxonomy" id="2316527"/>
    <lineage>
        <taxon>Bacteria</taxon>
        <taxon>Pseudomonadati</taxon>
        <taxon>Pseudomonadota</taxon>
        <taxon>Alphaproteobacteria</taxon>
        <taxon>Hyphomicrobiales</taxon>
        <taxon>Lichenihabitantaceae</taxon>
        <taxon>Lichenibacterium</taxon>
    </lineage>
</organism>
<evidence type="ECO:0000313" key="1">
    <source>
        <dbReference type="EMBL" id="RYB07320.1"/>
    </source>
</evidence>